<evidence type="ECO:0000256" key="10">
    <source>
        <dbReference type="ARBA" id="ARBA00022912"/>
    </source>
</evidence>
<dbReference type="GO" id="GO:0046872">
    <property type="term" value="F:metal ion binding"/>
    <property type="evidence" value="ECO:0007669"/>
    <property type="project" value="UniProtKB-KW"/>
</dbReference>
<dbReference type="Pfam" id="PF08321">
    <property type="entry name" value="PPP5"/>
    <property type="match status" value="1"/>
</dbReference>
<reference evidence="21" key="1">
    <citation type="journal article" date="2011" name="Genome Res.">
        <title>Phylogeny-wide analysis of social amoeba genomes highlights ancient origins for complex intercellular communication.</title>
        <authorList>
            <person name="Heidel A.J."/>
            <person name="Lawal H.M."/>
            <person name="Felder M."/>
            <person name="Schilde C."/>
            <person name="Helps N.R."/>
            <person name="Tunggal B."/>
            <person name="Rivero F."/>
            <person name="John U."/>
            <person name="Schleicher M."/>
            <person name="Eichinger L."/>
            <person name="Platzer M."/>
            <person name="Noegel A.A."/>
            <person name="Schaap P."/>
            <person name="Gloeckner G."/>
        </authorList>
    </citation>
    <scope>NUCLEOTIDE SEQUENCE [LARGE SCALE GENOMIC DNA]</scope>
    <source>
        <strain evidence="21">SH3</strain>
    </source>
</reference>
<dbReference type="PROSITE" id="PS50005">
    <property type="entry name" value="TPR"/>
    <property type="match status" value="2"/>
</dbReference>
<comment type="cofactor">
    <cofactor evidence="2">
        <name>Mg(2+)</name>
        <dbReference type="ChEBI" id="CHEBI:18420"/>
    </cofactor>
</comment>
<keyword evidence="12" id="KW-0539">Nucleus</keyword>
<organism evidence="20 21">
    <name type="scientific">Cavenderia fasciculata</name>
    <name type="common">Slime mold</name>
    <name type="synonym">Dictyostelium fasciculatum</name>
    <dbReference type="NCBI Taxonomy" id="261658"/>
    <lineage>
        <taxon>Eukaryota</taxon>
        <taxon>Amoebozoa</taxon>
        <taxon>Evosea</taxon>
        <taxon>Eumycetozoa</taxon>
        <taxon>Dictyostelia</taxon>
        <taxon>Acytosteliales</taxon>
        <taxon>Cavenderiaceae</taxon>
        <taxon>Cavenderia</taxon>
    </lineage>
</organism>
<evidence type="ECO:0000256" key="14">
    <source>
        <dbReference type="ARBA" id="ARBA00048832"/>
    </source>
</evidence>
<dbReference type="PANTHER" id="PTHR45668:SF5">
    <property type="entry name" value="SERINE_THREONINE-PROTEIN PHOSPHATASE 5"/>
    <property type="match status" value="1"/>
</dbReference>
<dbReference type="InterPro" id="IPR041753">
    <property type="entry name" value="PP5_C"/>
</dbReference>
<dbReference type="InterPro" id="IPR029052">
    <property type="entry name" value="Metallo-depent_PP-like"/>
</dbReference>
<dbReference type="SUPFAM" id="SSF48452">
    <property type="entry name" value="TPR-like"/>
    <property type="match status" value="1"/>
</dbReference>
<evidence type="ECO:0000256" key="11">
    <source>
        <dbReference type="ARBA" id="ARBA00023211"/>
    </source>
</evidence>
<evidence type="ECO:0000256" key="6">
    <source>
        <dbReference type="ARBA" id="ARBA00022723"/>
    </source>
</evidence>
<evidence type="ECO:0000256" key="18">
    <source>
        <dbReference type="SAM" id="MobiDB-lite"/>
    </source>
</evidence>
<dbReference type="AlphaFoldDB" id="F4PL84"/>
<evidence type="ECO:0000256" key="4">
    <source>
        <dbReference type="ARBA" id="ARBA00008786"/>
    </source>
</evidence>
<evidence type="ECO:0000256" key="15">
    <source>
        <dbReference type="ARBA" id="ARBA00073946"/>
    </source>
</evidence>
<dbReference type="STRING" id="1054147.F4PL84"/>
<dbReference type="CDD" id="cd07417">
    <property type="entry name" value="MPP_PP5_C"/>
    <property type="match status" value="1"/>
</dbReference>
<dbReference type="FunFam" id="3.60.21.10:FF:000036">
    <property type="entry name" value="Serine/threonine protein phosphatase 5"/>
    <property type="match status" value="1"/>
</dbReference>
<protein>
    <recommendedName>
        <fullName evidence="15">Serine/threonine-protein phosphatase T</fullName>
        <ecNumber evidence="5">3.1.3.16</ecNumber>
    </recommendedName>
</protein>
<feature type="domain" description="Serine/threonine specific protein phosphatases" evidence="19">
    <location>
        <begin position="234"/>
        <end position="511"/>
    </location>
</feature>
<dbReference type="OMA" id="IHKKYAF"/>
<dbReference type="Pfam" id="PF00149">
    <property type="entry name" value="Metallophos"/>
    <property type="match status" value="1"/>
</dbReference>
<feature type="active site" description="Proton donor/acceptor" evidence="16">
    <location>
        <position position="334"/>
    </location>
</feature>
<dbReference type="GO" id="GO:0005737">
    <property type="term" value="C:cytoplasm"/>
    <property type="evidence" value="ECO:0007669"/>
    <property type="project" value="UniProtKB-ARBA"/>
</dbReference>
<evidence type="ECO:0000259" key="19">
    <source>
        <dbReference type="SMART" id="SM00156"/>
    </source>
</evidence>
<dbReference type="EMBL" id="GL883008">
    <property type="protein sequence ID" value="EGG23306.1"/>
    <property type="molecule type" value="Genomic_DNA"/>
</dbReference>
<dbReference type="GeneID" id="14875243"/>
<dbReference type="SMART" id="SM00028">
    <property type="entry name" value="TPR"/>
    <property type="match status" value="3"/>
</dbReference>
<comment type="catalytic activity">
    <reaction evidence="14">
        <text>O-phospho-L-threonyl-[protein] + H2O = L-threonyl-[protein] + phosphate</text>
        <dbReference type="Rhea" id="RHEA:47004"/>
        <dbReference type="Rhea" id="RHEA-COMP:11060"/>
        <dbReference type="Rhea" id="RHEA-COMP:11605"/>
        <dbReference type="ChEBI" id="CHEBI:15377"/>
        <dbReference type="ChEBI" id="CHEBI:30013"/>
        <dbReference type="ChEBI" id="CHEBI:43474"/>
        <dbReference type="ChEBI" id="CHEBI:61977"/>
        <dbReference type="EC" id="3.1.3.16"/>
    </reaction>
    <physiologicalReaction direction="left-to-right" evidence="14">
        <dbReference type="Rhea" id="RHEA:47005"/>
    </physiologicalReaction>
</comment>
<dbReference type="PANTHER" id="PTHR45668">
    <property type="entry name" value="SERINE/THREONINE-PROTEIN PHOSPHATASE 5-RELATED"/>
    <property type="match status" value="1"/>
</dbReference>
<dbReference type="Proteomes" id="UP000007797">
    <property type="component" value="Unassembled WGS sequence"/>
</dbReference>
<keyword evidence="8" id="KW-0378">Hydrolase</keyword>
<comment type="cofactor">
    <cofactor evidence="1">
        <name>Mn(2+)</name>
        <dbReference type="ChEBI" id="CHEBI:29035"/>
    </cofactor>
</comment>
<dbReference type="GO" id="GO:0004722">
    <property type="term" value="F:protein serine/threonine phosphatase activity"/>
    <property type="evidence" value="ECO:0007669"/>
    <property type="project" value="UniProtKB-EC"/>
</dbReference>
<evidence type="ECO:0000256" key="7">
    <source>
        <dbReference type="ARBA" id="ARBA00022737"/>
    </source>
</evidence>
<dbReference type="SUPFAM" id="SSF56300">
    <property type="entry name" value="Metallo-dependent phosphatases"/>
    <property type="match status" value="1"/>
</dbReference>
<gene>
    <name evidence="20" type="ORF">DFA_05438</name>
</gene>
<feature type="compositionally biased region" description="Basic and acidic residues" evidence="18">
    <location>
        <begin position="8"/>
        <end position="17"/>
    </location>
</feature>
<evidence type="ECO:0000256" key="12">
    <source>
        <dbReference type="ARBA" id="ARBA00023242"/>
    </source>
</evidence>
<dbReference type="InterPro" id="IPR006186">
    <property type="entry name" value="Ser/Thr-sp_prot-phosphatase"/>
</dbReference>
<dbReference type="Gene3D" id="1.25.40.10">
    <property type="entry name" value="Tetratricopeptide repeat domain"/>
    <property type="match status" value="1"/>
</dbReference>
<dbReference type="InterPro" id="IPR051134">
    <property type="entry name" value="PPP_phosphatase"/>
</dbReference>
<dbReference type="InterPro" id="IPR019734">
    <property type="entry name" value="TPR_rpt"/>
</dbReference>
<evidence type="ECO:0000256" key="16">
    <source>
        <dbReference type="PIRSR" id="PIRSR033096-1"/>
    </source>
</evidence>
<evidence type="ECO:0000313" key="21">
    <source>
        <dbReference type="Proteomes" id="UP000007797"/>
    </source>
</evidence>
<comment type="similarity">
    <text evidence="4">Belongs to the PPP phosphatase family. PP-5 (PP-T) subfamily.</text>
</comment>
<comment type="catalytic activity">
    <reaction evidence="13">
        <text>O-phospho-L-seryl-[protein] + H2O = L-seryl-[protein] + phosphate</text>
        <dbReference type="Rhea" id="RHEA:20629"/>
        <dbReference type="Rhea" id="RHEA-COMP:9863"/>
        <dbReference type="Rhea" id="RHEA-COMP:11604"/>
        <dbReference type="ChEBI" id="CHEBI:15377"/>
        <dbReference type="ChEBI" id="CHEBI:29999"/>
        <dbReference type="ChEBI" id="CHEBI:43474"/>
        <dbReference type="ChEBI" id="CHEBI:83421"/>
        <dbReference type="EC" id="3.1.3.16"/>
    </reaction>
    <physiologicalReaction direction="left-to-right" evidence="13">
        <dbReference type="Rhea" id="RHEA:20630"/>
    </physiologicalReaction>
</comment>
<dbReference type="InterPro" id="IPR013105">
    <property type="entry name" value="TPR_2"/>
</dbReference>
<dbReference type="RefSeq" id="XP_004361157.1">
    <property type="nucleotide sequence ID" value="XM_004361100.1"/>
</dbReference>
<dbReference type="GO" id="GO:0005634">
    <property type="term" value="C:nucleus"/>
    <property type="evidence" value="ECO:0007669"/>
    <property type="project" value="UniProtKB-SubCell"/>
</dbReference>
<dbReference type="OrthoDB" id="445564at2759"/>
<evidence type="ECO:0000256" key="9">
    <source>
        <dbReference type="ARBA" id="ARBA00022803"/>
    </source>
</evidence>
<dbReference type="Pfam" id="PF07719">
    <property type="entry name" value="TPR_2"/>
    <property type="match status" value="1"/>
</dbReference>
<dbReference type="InterPro" id="IPR013235">
    <property type="entry name" value="PPP_dom"/>
</dbReference>
<dbReference type="InterPro" id="IPR004843">
    <property type="entry name" value="Calcineurin-like_PHP"/>
</dbReference>
<feature type="region of interest" description="Disordered" evidence="18">
    <location>
        <begin position="1"/>
        <end position="39"/>
    </location>
</feature>
<dbReference type="PRINTS" id="PR00114">
    <property type="entry name" value="STPHPHTASE"/>
</dbReference>
<evidence type="ECO:0000256" key="2">
    <source>
        <dbReference type="ARBA" id="ARBA00001946"/>
    </source>
</evidence>
<evidence type="ECO:0000256" key="13">
    <source>
        <dbReference type="ARBA" id="ARBA00047986"/>
    </source>
</evidence>
<dbReference type="Gene3D" id="3.60.21.10">
    <property type="match status" value="1"/>
</dbReference>
<keyword evidence="10" id="KW-0904">Protein phosphatase</keyword>
<keyword evidence="6" id="KW-0479">Metal-binding</keyword>
<evidence type="ECO:0000256" key="17">
    <source>
        <dbReference type="PROSITE-ProRule" id="PRU00339"/>
    </source>
</evidence>
<evidence type="ECO:0000313" key="20">
    <source>
        <dbReference type="EMBL" id="EGG23306.1"/>
    </source>
</evidence>
<keyword evidence="21" id="KW-1185">Reference proteome</keyword>
<dbReference type="PIRSF" id="PIRSF033096">
    <property type="entry name" value="PPPtase_5"/>
    <property type="match status" value="1"/>
</dbReference>
<evidence type="ECO:0000256" key="8">
    <source>
        <dbReference type="ARBA" id="ARBA00022801"/>
    </source>
</evidence>
<accession>F4PL84</accession>
<evidence type="ECO:0000256" key="1">
    <source>
        <dbReference type="ARBA" id="ARBA00001936"/>
    </source>
</evidence>
<dbReference type="EC" id="3.1.3.16" evidence="5"/>
<dbReference type="KEGG" id="dfa:DFA_05438"/>
<keyword evidence="11" id="KW-0464">Manganese</keyword>
<dbReference type="InterPro" id="IPR011990">
    <property type="entry name" value="TPR-like_helical_dom_sf"/>
</dbReference>
<evidence type="ECO:0000256" key="5">
    <source>
        <dbReference type="ARBA" id="ARBA00013081"/>
    </source>
</evidence>
<dbReference type="SMART" id="SM00156">
    <property type="entry name" value="PP2Ac"/>
    <property type="match status" value="1"/>
</dbReference>
<feature type="repeat" description="TPR" evidence="17">
    <location>
        <begin position="61"/>
        <end position="94"/>
    </location>
</feature>
<feature type="repeat" description="TPR" evidence="17">
    <location>
        <begin position="128"/>
        <end position="161"/>
    </location>
</feature>
<comment type="subcellular location">
    <subcellularLocation>
        <location evidence="3">Nucleus</location>
    </subcellularLocation>
</comment>
<sequence length="521" mass="59368">MPIQRVIEIPKRKKEDNNQSTKKNTAADAAAAEKGSNTSILTKEEEQLLASLTQEQRVKQSDEYKTKANKYFGEQKHDLAIDEYTKAIAFNPTAILYSNRSFSYFKKEFFVLALEDALKATQLDPMYVKGYYRLGQANMALGNYDDAKANFATVVKKFPTDAEGKQKLKMVTTLIKKKAFEEAIQCSNESPYLSLDIDSMAVESSYQGPHFEGEEITLEFIKEMIGYMKSQKLLHKKYVMKILKKSYELFTKLPTLVDIDKETSKKITICGDTHGQFYDLLHIFELNGFPSEDKPYLFNGDFVDRGSWSFEVIITLLSFKLLYPNHMHLTRGNHESIEMNRFYGFTGEVLHKYSEKVHDLFTDLFVWFPLAFVLDNDYLVVHGGLFGKDGVTLDDIRKLNRAQPDSTENELVQCLLWSDPQTNNGIAPSSRGVGVYFGPDVTRKFLKQNNLCGVIRSHEVKADGYQVDDEGSVITIFSAPNYCDQSGNLGAFINFTDSTVKFTTFSEVDHPNLPPMFYQKN</sequence>
<evidence type="ECO:0000256" key="3">
    <source>
        <dbReference type="ARBA" id="ARBA00004123"/>
    </source>
</evidence>
<keyword evidence="9 17" id="KW-0802">TPR repeat</keyword>
<proteinExistence type="inferred from homology"/>
<name>F4PL84_CACFS</name>
<keyword evidence="7" id="KW-0677">Repeat</keyword>